<gene>
    <name evidence="8" type="ORF">C7M61_001133</name>
</gene>
<dbReference type="VEuPathDB" id="FungiDB:C7M61_001133"/>
<dbReference type="InterPro" id="IPR034931">
    <property type="entry name" value="ETP1_RRM"/>
</dbReference>
<evidence type="ECO:0000313" key="8">
    <source>
        <dbReference type="EMBL" id="PSK41450.1"/>
    </source>
</evidence>
<dbReference type="InterPro" id="IPR001607">
    <property type="entry name" value="Znf_UBP"/>
</dbReference>
<dbReference type="GO" id="GO:0007265">
    <property type="term" value="P:Ras protein signal transduction"/>
    <property type="evidence" value="ECO:0007669"/>
    <property type="project" value="TreeGrafter"/>
</dbReference>
<dbReference type="SMART" id="SM00184">
    <property type="entry name" value="RING"/>
    <property type="match status" value="1"/>
</dbReference>
<dbReference type="GO" id="GO:0061630">
    <property type="term" value="F:ubiquitin protein ligase activity"/>
    <property type="evidence" value="ECO:0007669"/>
    <property type="project" value="TreeGrafter"/>
</dbReference>
<dbReference type="GO" id="GO:0043130">
    <property type="term" value="F:ubiquitin binding"/>
    <property type="evidence" value="ECO:0007669"/>
    <property type="project" value="EnsemblFungi"/>
</dbReference>
<dbReference type="GeneID" id="36564524"/>
<dbReference type="InterPro" id="IPR013083">
    <property type="entry name" value="Znf_RING/FYVE/PHD"/>
</dbReference>
<dbReference type="CDD" id="cd12717">
    <property type="entry name" value="RRM_ETP1"/>
    <property type="match status" value="1"/>
</dbReference>
<dbReference type="RefSeq" id="XP_024716149.1">
    <property type="nucleotide sequence ID" value="XM_024856550.1"/>
</dbReference>
<dbReference type="GO" id="GO:0008139">
    <property type="term" value="F:nuclear localization sequence binding"/>
    <property type="evidence" value="ECO:0007669"/>
    <property type="project" value="EnsemblFungi"/>
</dbReference>
<dbReference type="PROSITE" id="PS50089">
    <property type="entry name" value="ZF_RING_2"/>
    <property type="match status" value="1"/>
</dbReference>
<dbReference type="OrthoDB" id="273556at2759"/>
<dbReference type="Gene3D" id="3.30.40.10">
    <property type="entry name" value="Zinc/RING finger domain, C3HC4 (zinc finger)"/>
    <property type="match status" value="2"/>
</dbReference>
<comment type="caution">
    <text evidence="8">The sequence shown here is derived from an EMBL/GenBank/DDBJ whole genome shotgun (WGS) entry which is preliminary data.</text>
</comment>
<organism evidence="8 9">
    <name type="scientific">Candidozyma pseudohaemuli</name>
    <dbReference type="NCBI Taxonomy" id="418784"/>
    <lineage>
        <taxon>Eukaryota</taxon>
        <taxon>Fungi</taxon>
        <taxon>Dikarya</taxon>
        <taxon>Ascomycota</taxon>
        <taxon>Saccharomycotina</taxon>
        <taxon>Pichiomycetes</taxon>
        <taxon>Metschnikowiaceae</taxon>
        <taxon>Candidozyma</taxon>
    </lineage>
</organism>
<feature type="domain" description="RING-type" evidence="6">
    <location>
        <begin position="214"/>
        <end position="254"/>
    </location>
</feature>
<dbReference type="InterPro" id="IPR011422">
    <property type="entry name" value="BRAP2/ETP1_RRM"/>
</dbReference>
<evidence type="ECO:0000256" key="2">
    <source>
        <dbReference type="ARBA" id="ARBA00022771"/>
    </source>
</evidence>
<dbReference type="GO" id="GO:0008270">
    <property type="term" value="F:zinc ion binding"/>
    <property type="evidence" value="ECO:0007669"/>
    <property type="project" value="UniProtKB-KW"/>
</dbReference>
<keyword evidence="2 4" id="KW-0863">Zinc-finger</keyword>
<dbReference type="GO" id="GO:0045471">
    <property type="term" value="P:response to ethanol"/>
    <property type="evidence" value="ECO:0007669"/>
    <property type="project" value="EnsemblFungi"/>
</dbReference>
<feature type="region of interest" description="Disordered" evidence="5">
    <location>
        <begin position="411"/>
        <end position="432"/>
    </location>
</feature>
<dbReference type="SUPFAM" id="SSF57850">
    <property type="entry name" value="RING/U-box"/>
    <property type="match status" value="2"/>
</dbReference>
<keyword evidence="9" id="KW-1185">Reference proteome</keyword>
<reference evidence="8 9" key="1">
    <citation type="submission" date="2018-03" db="EMBL/GenBank/DDBJ databases">
        <title>Candida pseudohaemulonii genome assembly and annotation.</title>
        <authorList>
            <person name="Munoz J.F."/>
            <person name="Gade L.G."/>
            <person name="Chow N.A."/>
            <person name="Litvintseva A.P."/>
            <person name="Loparev V.N."/>
            <person name="Cuomo C.A."/>
        </authorList>
    </citation>
    <scope>NUCLEOTIDE SEQUENCE [LARGE SCALE GENOMIC DNA]</scope>
    <source>
        <strain evidence="8 9">B12108</strain>
    </source>
</reference>
<dbReference type="GO" id="GO:0005737">
    <property type="term" value="C:cytoplasm"/>
    <property type="evidence" value="ECO:0007669"/>
    <property type="project" value="TreeGrafter"/>
</dbReference>
<evidence type="ECO:0000259" key="7">
    <source>
        <dbReference type="PROSITE" id="PS50271"/>
    </source>
</evidence>
<dbReference type="STRING" id="418784.A0A2P7YZR3"/>
<dbReference type="InterPro" id="IPR047243">
    <property type="entry name" value="RING-H2_BRAP2"/>
</dbReference>
<evidence type="ECO:0000256" key="5">
    <source>
        <dbReference type="SAM" id="MobiDB-lite"/>
    </source>
</evidence>
<accession>A0A2P7YZR3</accession>
<dbReference type="SMART" id="SM00290">
    <property type="entry name" value="ZnF_UBP"/>
    <property type="match status" value="1"/>
</dbReference>
<evidence type="ECO:0000256" key="1">
    <source>
        <dbReference type="ARBA" id="ARBA00022723"/>
    </source>
</evidence>
<feature type="domain" description="UBP-type" evidence="7">
    <location>
        <begin position="248"/>
        <end position="375"/>
    </location>
</feature>
<name>A0A2P7YZR3_9ASCO</name>
<dbReference type="Proteomes" id="UP000241107">
    <property type="component" value="Unassembled WGS sequence"/>
</dbReference>
<keyword evidence="1" id="KW-0479">Metal-binding</keyword>
<evidence type="ECO:0000256" key="4">
    <source>
        <dbReference type="PROSITE-ProRule" id="PRU00502"/>
    </source>
</evidence>
<dbReference type="Pfam" id="PF13639">
    <property type="entry name" value="zf-RING_2"/>
    <property type="match status" value="1"/>
</dbReference>
<dbReference type="PANTHER" id="PTHR24007:SF7">
    <property type="entry name" value="BRCA1-ASSOCIATED PROTEIN"/>
    <property type="match status" value="1"/>
</dbReference>
<dbReference type="PROSITE" id="PS50271">
    <property type="entry name" value="ZF_UBP"/>
    <property type="match status" value="1"/>
</dbReference>
<dbReference type="InterPro" id="IPR001841">
    <property type="entry name" value="Znf_RING"/>
</dbReference>
<dbReference type="CDD" id="cd16457">
    <property type="entry name" value="RING-H2_BRAP2"/>
    <property type="match status" value="1"/>
</dbReference>
<dbReference type="GO" id="GO:0016567">
    <property type="term" value="P:protein ubiquitination"/>
    <property type="evidence" value="ECO:0007669"/>
    <property type="project" value="TreeGrafter"/>
</dbReference>
<dbReference type="Pfam" id="PF07576">
    <property type="entry name" value="BRAP2"/>
    <property type="match status" value="1"/>
</dbReference>
<dbReference type="PANTHER" id="PTHR24007">
    <property type="entry name" value="BRCA1-ASSOCIATED PROTEIN"/>
    <property type="match status" value="1"/>
</dbReference>
<evidence type="ECO:0000256" key="3">
    <source>
        <dbReference type="ARBA" id="ARBA00022833"/>
    </source>
</evidence>
<dbReference type="AlphaFoldDB" id="A0A2P7YZR3"/>
<evidence type="ECO:0008006" key="10">
    <source>
        <dbReference type="Google" id="ProtNLM"/>
    </source>
</evidence>
<keyword evidence="3" id="KW-0862">Zinc</keyword>
<evidence type="ECO:0000313" key="9">
    <source>
        <dbReference type="Proteomes" id="UP000241107"/>
    </source>
</evidence>
<dbReference type="Pfam" id="PF02148">
    <property type="entry name" value="zf-UBP"/>
    <property type="match status" value="1"/>
</dbReference>
<dbReference type="EMBL" id="PYFQ01000001">
    <property type="protein sequence ID" value="PSK41450.1"/>
    <property type="molecule type" value="Genomic_DNA"/>
</dbReference>
<proteinExistence type="predicted"/>
<sequence>MVGTDLYRIHLDFSTSKDSHPSTDSTTKFIDYRYSPITVVSIDPPIMQADASPNEPLRARQLGEGVIKLYRDFEDDEDRPPSKSVVSSTSDQTMLSILALPTYFTATDLLGFIGDHYMENITHIRILRSEKANRFLVLLKFNDALKAAEFQYHFDGKAFNSMEPEACHVVYVKSVESTEPHDVPAKDTLIPFLLEDPFTTQPDENFTPIELPTCPVCLERLDFEISGLLTIPCQHTFHSNCLSKWSDDTCPICRYTNGVLNQNIKRTVGRLQQINSRMQMQHGAEEGSSSSGSADVCMDCLATTNLWVCLVCGNIGCDRYAPEQHSLKHFVETGHCFAMELHTSRIWDYAGDRYVHRLVTTEEDGKIVELPEKGDDPKQTKDDDNEEYSELLLSQLISQREYYELLLHDRGQNGHHRNNSVVSETSSTKHKELESKVDELSEQLKKLSTNVIPALNLKIEMKTKSLRIAANELAEANTLNEGLSAKVDFLTKENQELKQSNEDLSEQVKDLMFYLEAQAKFKDQPADVTEGQVVMKPKKGNKKKR</sequence>
<evidence type="ECO:0000259" key="6">
    <source>
        <dbReference type="PROSITE" id="PS50089"/>
    </source>
</evidence>
<protein>
    <recommendedName>
        <fullName evidence="10">RING-type domain-containing protein</fullName>
    </recommendedName>
</protein>